<keyword evidence="2" id="KW-1185">Reference proteome</keyword>
<sequence>MTLIIDCFPFHCARSYDALASQVRRGQVVDIKETITSNINTVQDDGKLSSRSAILGFWFNGAHVPISVSSCKMTLMGLVLDSNLCC</sequence>
<dbReference type="EMBL" id="PQXL01000252">
    <property type="protein sequence ID" value="THV48377.1"/>
    <property type="molecule type" value="Genomic_DNA"/>
</dbReference>
<evidence type="ECO:0000313" key="1">
    <source>
        <dbReference type="EMBL" id="THV48377.1"/>
    </source>
</evidence>
<organism evidence="1 2">
    <name type="scientific">Botrytis galanthina</name>
    <dbReference type="NCBI Taxonomy" id="278940"/>
    <lineage>
        <taxon>Eukaryota</taxon>
        <taxon>Fungi</taxon>
        <taxon>Dikarya</taxon>
        <taxon>Ascomycota</taxon>
        <taxon>Pezizomycotina</taxon>
        <taxon>Leotiomycetes</taxon>
        <taxon>Helotiales</taxon>
        <taxon>Sclerotiniaceae</taxon>
        <taxon>Botrytis</taxon>
    </lineage>
</organism>
<proteinExistence type="predicted"/>
<name>A0A4S8QT11_9HELO</name>
<gene>
    <name evidence="1" type="ORF">BGAL_0252g00090</name>
</gene>
<reference evidence="1 2" key="1">
    <citation type="submission" date="2017-12" db="EMBL/GenBank/DDBJ databases">
        <title>Comparative genomics of Botrytis spp.</title>
        <authorList>
            <person name="Valero-Jimenez C.A."/>
            <person name="Tapia P."/>
            <person name="Veloso J."/>
            <person name="Silva-Moreno E."/>
            <person name="Staats M."/>
            <person name="Valdes J.H."/>
            <person name="Van Kan J.A.L."/>
        </authorList>
    </citation>
    <scope>NUCLEOTIDE SEQUENCE [LARGE SCALE GENOMIC DNA]</scope>
    <source>
        <strain evidence="1 2">MUCL435</strain>
    </source>
</reference>
<protein>
    <submittedName>
        <fullName evidence="1">Uncharacterized protein</fullName>
    </submittedName>
</protein>
<accession>A0A4S8QT11</accession>
<comment type="caution">
    <text evidence="1">The sequence shown here is derived from an EMBL/GenBank/DDBJ whole genome shotgun (WGS) entry which is preliminary data.</text>
</comment>
<dbReference type="Proteomes" id="UP000308671">
    <property type="component" value="Unassembled WGS sequence"/>
</dbReference>
<dbReference type="AlphaFoldDB" id="A0A4S8QT11"/>
<evidence type="ECO:0000313" key="2">
    <source>
        <dbReference type="Proteomes" id="UP000308671"/>
    </source>
</evidence>